<proteinExistence type="inferred from homology"/>
<organism evidence="7 8">
    <name type="scientific">Candidatus Pantoea multigeneris</name>
    <dbReference type="NCBI Taxonomy" id="2608357"/>
    <lineage>
        <taxon>Bacteria</taxon>
        <taxon>Pseudomonadati</taxon>
        <taxon>Pseudomonadota</taxon>
        <taxon>Gammaproteobacteria</taxon>
        <taxon>Enterobacterales</taxon>
        <taxon>Erwiniaceae</taxon>
        <taxon>Pantoea</taxon>
    </lineage>
</organism>
<feature type="transmembrane region" description="Helical" evidence="6">
    <location>
        <begin position="151"/>
        <end position="173"/>
    </location>
</feature>
<comment type="subcellular location">
    <subcellularLocation>
        <location evidence="1">Membrane</location>
        <topology evidence="1">Multi-pass membrane protein</topology>
    </subcellularLocation>
</comment>
<name>A0ABX0RJK6_9GAMM</name>
<feature type="transmembrane region" description="Helical" evidence="6">
    <location>
        <begin position="239"/>
        <end position="269"/>
    </location>
</feature>
<dbReference type="InterPro" id="IPR002549">
    <property type="entry name" value="AI-2E-like"/>
</dbReference>
<comment type="caution">
    <text evidence="7">The sequence shown here is derived from an EMBL/GenBank/DDBJ whole genome shotgun (WGS) entry which is preliminary data.</text>
</comment>
<protein>
    <submittedName>
        <fullName evidence="7">AI-2E family transporter</fullName>
    </submittedName>
</protein>
<evidence type="ECO:0000313" key="7">
    <source>
        <dbReference type="EMBL" id="NIF23470.1"/>
    </source>
</evidence>
<dbReference type="PANTHER" id="PTHR21716:SF4">
    <property type="entry name" value="TRANSMEMBRANE PROTEIN 245"/>
    <property type="match status" value="1"/>
</dbReference>
<keyword evidence="8" id="KW-1185">Reference proteome</keyword>
<evidence type="ECO:0000313" key="8">
    <source>
        <dbReference type="Proteomes" id="UP001515683"/>
    </source>
</evidence>
<dbReference type="Pfam" id="PF01594">
    <property type="entry name" value="AI-2E_transport"/>
    <property type="match status" value="1"/>
</dbReference>
<feature type="transmembrane region" description="Helical" evidence="6">
    <location>
        <begin position="318"/>
        <end position="343"/>
    </location>
</feature>
<evidence type="ECO:0000256" key="1">
    <source>
        <dbReference type="ARBA" id="ARBA00004141"/>
    </source>
</evidence>
<feature type="transmembrane region" description="Helical" evidence="6">
    <location>
        <begin position="63"/>
        <end position="86"/>
    </location>
</feature>
<evidence type="ECO:0000256" key="3">
    <source>
        <dbReference type="ARBA" id="ARBA00022692"/>
    </source>
</evidence>
<feature type="transmembrane region" description="Helical" evidence="6">
    <location>
        <begin position="276"/>
        <end position="298"/>
    </location>
</feature>
<dbReference type="Proteomes" id="UP001515683">
    <property type="component" value="Unassembled WGS sequence"/>
</dbReference>
<dbReference type="RefSeq" id="WP_167016752.1">
    <property type="nucleotide sequence ID" value="NZ_VWXF01000008.1"/>
</dbReference>
<sequence>MRFKGLTKGFFILILLLVSIAFFDVLTPYYSAILWAAILAVIFHPLKSKLRQKLGDSNGVASLLTLVIICLIVFTPLVLVFSSLAVEINLVYNKLQNSSSELPQVLASTFQHLPLSLQHFLTEHQLNDPATIQQKLSGVALKGGQYLAGSVFLIGKGTFGFAVSFGIMLYLLFFLLKDGAYLVGLILETLPLSTYVKHHLLMKFAAVSRATVKGTVVVAVVQGALGALAFYITGLEGTLLWGALIAFLSLIPAVGSAIIWVPAAIWFFATGVAWKALFLVVFFVVVIGLVDNILRPLLVGKDTKMPDYMILIATLGGMEIYGINGFVIGPLIAALFIACWNLLSGRDNRENADEIDEDLLEEAKQLPESDKQA</sequence>
<evidence type="ECO:0000256" key="5">
    <source>
        <dbReference type="ARBA" id="ARBA00023136"/>
    </source>
</evidence>
<gene>
    <name evidence="7" type="ORF">F3J40_17965</name>
</gene>
<keyword evidence="5 6" id="KW-0472">Membrane</keyword>
<accession>A0ABX0RJK6</accession>
<comment type="similarity">
    <text evidence="2">Belongs to the autoinducer-2 exporter (AI-2E) (TC 2.A.86) family.</text>
</comment>
<feature type="transmembrane region" description="Helical" evidence="6">
    <location>
        <begin position="216"/>
        <end position="233"/>
    </location>
</feature>
<dbReference type="EMBL" id="VWXF01000008">
    <property type="protein sequence ID" value="NIF23470.1"/>
    <property type="molecule type" value="Genomic_DNA"/>
</dbReference>
<reference evidence="7 8" key="1">
    <citation type="journal article" date="2019" name="bioRxiv">
        <title>Bacteria contribute to plant secondary compound degradation in a generalist herbivore system.</title>
        <authorList>
            <person name="Francoeur C.B."/>
            <person name="Khadempour L."/>
            <person name="Moreira-Soto R.D."/>
            <person name="Gotting K."/>
            <person name="Book A.J."/>
            <person name="Pinto-Tomas A.A."/>
            <person name="Keefover-Ring K."/>
            <person name="Currie C.R."/>
        </authorList>
    </citation>
    <scope>NUCLEOTIDE SEQUENCE [LARGE SCALE GENOMIC DNA]</scope>
    <source>
        <strain evidence="7">Acro-835</strain>
    </source>
</reference>
<evidence type="ECO:0000256" key="2">
    <source>
        <dbReference type="ARBA" id="ARBA00009773"/>
    </source>
</evidence>
<feature type="transmembrane region" description="Helical" evidence="6">
    <location>
        <begin position="12"/>
        <end position="43"/>
    </location>
</feature>
<feature type="transmembrane region" description="Helical" evidence="6">
    <location>
        <begin position="179"/>
        <end position="196"/>
    </location>
</feature>
<evidence type="ECO:0000256" key="6">
    <source>
        <dbReference type="SAM" id="Phobius"/>
    </source>
</evidence>
<keyword evidence="4 6" id="KW-1133">Transmembrane helix</keyword>
<evidence type="ECO:0000256" key="4">
    <source>
        <dbReference type="ARBA" id="ARBA00022989"/>
    </source>
</evidence>
<keyword evidence="3 6" id="KW-0812">Transmembrane</keyword>
<dbReference type="PANTHER" id="PTHR21716">
    <property type="entry name" value="TRANSMEMBRANE PROTEIN"/>
    <property type="match status" value="1"/>
</dbReference>